<dbReference type="GO" id="GO:0003723">
    <property type="term" value="F:RNA binding"/>
    <property type="evidence" value="ECO:0007669"/>
    <property type="project" value="InterPro"/>
</dbReference>
<dbReference type="InterPro" id="IPR022991">
    <property type="entry name" value="Ribosomal_eL30_CS"/>
</dbReference>
<feature type="domain" description="Ribosomal protein eL8/eL30/eS12/Gadd45" evidence="5">
    <location>
        <begin position="2"/>
        <end position="58"/>
    </location>
</feature>
<dbReference type="InterPro" id="IPR004038">
    <property type="entry name" value="Ribosomal_eL8/eL30/eS12/Gad45"/>
</dbReference>
<feature type="region of interest" description="Disordered" evidence="4">
    <location>
        <begin position="123"/>
        <end position="149"/>
    </location>
</feature>
<name>A0A484KVU6_9ASTE</name>
<dbReference type="GO" id="GO:0005840">
    <property type="term" value="C:ribosome"/>
    <property type="evidence" value="ECO:0007669"/>
    <property type="project" value="UniProtKB-KW"/>
</dbReference>
<evidence type="ECO:0000256" key="2">
    <source>
        <dbReference type="ARBA" id="ARBA00022980"/>
    </source>
</evidence>
<dbReference type="PROSITE" id="PS00993">
    <property type="entry name" value="RIBOSOMAL_L30E_2"/>
    <property type="match status" value="1"/>
</dbReference>
<accession>A0A484KVU6</accession>
<evidence type="ECO:0000256" key="4">
    <source>
        <dbReference type="SAM" id="MobiDB-lite"/>
    </source>
</evidence>
<evidence type="ECO:0000259" key="5">
    <source>
        <dbReference type="Pfam" id="PF01248"/>
    </source>
</evidence>
<dbReference type="Pfam" id="PF01248">
    <property type="entry name" value="Ribosomal_L7Ae"/>
    <property type="match status" value="1"/>
</dbReference>
<keyword evidence="2" id="KW-0689">Ribosomal protein</keyword>
<protein>
    <recommendedName>
        <fullName evidence="5">Ribosomal protein eL8/eL30/eS12/Gadd45 domain-containing protein</fullName>
    </recommendedName>
</protein>
<proteinExistence type="inferred from homology"/>
<comment type="similarity">
    <text evidence="1">Belongs to the eukaryotic ribosomal protein eL30 family.</text>
</comment>
<dbReference type="GO" id="GO:1990904">
    <property type="term" value="C:ribonucleoprotein complex"/>
    <property type="evidence" value="ECO:0007669"/>
    <property type="project" value="UniProtKB-KW"/>
</dbReference>
<dbReference type="OrthoDB" id="1928736at2759"/>
<dbReference type="EMBL" id="OOIL02000846">
    <property type="protein sequence ID" value="VFQ69853.1"/>
    <property type="molecule type" value="Genomic_DNA"/>
</dbReference>
<gene>
    <name evidence="6" type="ORF">CCAM_LOCUS11629</name>
</gene>
<evidence type="ECO:0000313" key="6">
    <source>
        <dbReference type="EMBL" id="VFQ69853.1"/>
    </source>
</evidence>
<organism evidence="6 7">
    <name type="scientific">Cuscuta campestris</name>
    <dbReference type="NCBI Taxonomy" id="132261"/>
    <lineage>
        <taxon>Eukaryota</taxon>
        <taxon>Viridiplantae</taxon>
        <taxon>Streptophyta</taxon>
        <taxon>Embryophyta</taxon>
        <taxon>Tracheophyta</taxon>
        <taxon>Spermatophyta</taxon>
        <taxon>Magnoliopsida</taxon>
        <taxon>eudicotyledons</taxon>
        <taxon>Gunneridae</taxon>
        <taxon>Pentapetalae</taxon>
        <taxon>asterids</taxon>
        <taxon>lamiids</taxon>
        <taxon>Solanales</taxon>
        <taxon>Convolvulaceae</taxon>
        <taxon>Cuscuteae</taxon>
        <taxon>Cuscuta</taxon>
        <taxon>Cuscuta subgen. Grammica</taxon>
        <taxon>Cuscuta sect. Cleistogrammica</taxon>
    </lineage>
</organism>
<keyword evidence="3" id="KW-0687">Ribonucleoprotein</keyword>
<dbReference type="Proteomes" id="UP000595140">
    <property type="component" value="Unassembled WGS sequence"/>
</dbReference>
<evidence type="ECO:0000256" key="1">
    <source>
        <dbReference type="ARBA" id="ARBA00007326"/>
    </source>
</evidence>
<evidence type="ECO:0000256" key="3">
    <source>
        <dbReference type="ARBA" id="ARBA00023274"/>
    </source>
</evidence>
<dbReference type="AlphaFoldDB" id="A0A484KVU6"/>
<dbReference type="Gene3D" id="3.30.1330.30">
    <property type="match status" value="1"/>
</dbReference>
<dbReference type="PANTHER" id="PTHR11449">
    <property type="entry name" value="RIBOSOMAL PROTEIN L30"/>
    <property type="match status" value="1"/>
</dbReference>
<dbReference type="SUPFAM" id="SSF55315">
    <property type="entry name" value="L30e-like"/>
    <property type="match status" value="1"/>
</dbReference>
<evidence type="ECO:0000313" key="7">
    <source>
        <dbReference type="Proteomes" id="UP000595140"/>
    </source>
</evidence>
<dbReference type="InterPro" id="IPR039109">
    <property type="entry name" value="Ribosomal_eL30-like"/>
</dbReference>
<reference evidence="6 7" key="1">
    <citation type="submission" date="2018-04" db="EMBL/GenBank/DDBJ databases">
        <authorList>
            <person name="Vogel A."/>
        </authorList>
    </citation>
    <scope>NUCLEOTIDE SEQUENCE [LARGE SCALE GENOMIC DNA]</scope>
</reference>
<keyword evidence="7" id="KW-1185">Reference proteome</keyword>
<sequence>MLVIISNNCPPLWKSEIEYYAMLLKVGVHHYRGTNNDLGTACGKFHKVCCMSIIDPGEFLFSNQWFVFRMLSKLTQTTMVMEYQTAFEALLNKPFSFFDRSMPSPQPHLLLLLRRAAARWWGDEPEPPATTSRDPAAQGLGNGQTRPGSLVAASVPANQQLRRLPFVLQPFRAAVVV</sequence>
<dbReference type="InterPro" id="IPR029064">
    <property type="entry name" value="Ribosomal_eL30-like_sf"/>
</dbReference>